<dbReference type="HOGENOM" id="CLU_2752346_0_0_5"/>
<evidence type="ECO:0000313" key="3">
    <source>
        <dbReference type="EMBL" id="ADJ24485.1"/>
    </source>
</evidence>
<proteinExistence type="predicted"/>
<feature type="compositionally biased region" description="Polar residues" evidence="1">
    <location>
        <begin position="13"/>
        <end position="30"/>
    </location>
</feature>
<organism evidence="3 4">
    <name type="scientific">Hyphomicrobium denitrificans (strain ATCC 51888 / DSM 1869 / NCIMB 11706 / TK 0415)</name>
    <dbReference type="NCBI Taxonomy" id="582899"/>
    <lineage>
        <taxon>Bacteria</taxon>
        <taxon>Pseudomonadati</taxon>
        <taxon>Pseudomonadota</taxon>
        <taxon>Alphaproteobacteria</taxon>
        <taxon>Hyphomicrobiales</taxon>
        <taxon>Hyphomicrobiaceae</taxon>
        <taxon>Hyphomicrobium</taxon>
    </lineage>
</organism>
<sequence length="85" mass="9364">MNGSESKGFHNMGASSASKLGELTPSQTQLPAELQGQIGQRLREAYNELISEPVPDRFINLLQQLKDREDKSPDDHQEQGQGGKT</sequence>
<keyword evidence="4" id="KW-1185">Reference proteome</keyword>
<dbReference type="KEGG" id="hdn:Hden_2689"/>
<feature type="compositionally biased region" description="Basic and acidic residues" evidence="1">
    <location>
        <begin position="65"/>
        <end position="78"/>
    </location>
</feature>
<feature type="region of interest" description="Disordered" evidence="1">
    <location>
        <begin position="64"/>
        <end position="85"/>
    </location>
</feature>
<name>D8JTT7_HYPDA</name>
<feature type="region of interest" description="Disordered" evidence="1">
    <location>
        <begin position="1"/>
        <end position="36"/>
    </location>
</feature>
<dbReference type="AlphaFoldDB" id="D8JTT7"/>
<dbReference type="Proteomes" id="UP000002033">
    <property type="component" value="Chromosome"/>
</dbReference>
<dbReference type="InterPro" id="IPR041649">
    <property type="entry name" value="NepR"/>
</dbReference>
<gene>
    <name evidence="3" type="ordered locus">Hden_2689</name>
</gene>
<dbReference type="STRING" id="582899.Hden_2689"/>
<dbReference type="EMBL" id="CP002083">
    <property type="protein sequence ID" value="ADJ24485.1"/>
    <property type="molecule type" value="Genomic_DNA"/>
</dbReference>
<accession>D8JTT7</accession>
<dbReference type="Pfam" id="PF18557">
    <property type="entry name" value="NepR"/>
    <property type="match status" value="1"/>
</dbReference>
<protein>
    <recommendedName>
        <fullName evidence="2">Anti-sigma factor NepR domain-containing protein</fullName>
    </recommendedName>
</protein>
<feature type="domain" description="Anti-sigma factor NepR" evidence="2">
    <location>
        <begin position="35"/>
        <end position="69"/>
    </location>
</feature>
<evidence type="ECO:0000313" key="4">
    <source>
        <dbReference type="Proteomes" id="UP000002033"/>
    </source>
</evidence>
<reference evidence="4" key="1">
    <citation type="journal article" date="2011" name="J. Bacteriol.">
        <title>Genome sequences of eight morphologically diverse alphaproteobacteria.</title>
        <authorList>
            <consortium name="US DOE Joint Genome Institute"/>
            <person name="Brown P.J."/>
            <person name="Kysela D.T."/>
            <person name="Buechlein A."/>
            <person name="Hemmerich C."/>
            <person name="Brun Y.V."/>
        </authorList>
    </citation>
    <scope>NUCLEOTIDE SEQUENCE [LARGE SCALE GENOMIC DNA]</scope>
    <source>
        <strain evidence="4">ATCC 51888 / DSM 1869 / NCIB 11706 / TK 0415</strain>
    </source>
</reference>
<evidence type="ECO:0000259" key="2">
    <source>
        <dbReference type="Pfam" id="PF18557"/>
    </source>
</evidence>
<evidence type="ECO:0000256" key="1">
    <source>
        <dbReference type="SAM" id="MobiDB-lite"/>
    </source>
</evidence>